<comment type="caution">
    <text evidence="2">The sequence shown here is derived from an EMBL/GenBank/DDBJ whole genome shotgun (WGS) entry which is preliminary data.</text>
</comment>
<evidence type="ECO:0000313" key="3">
    <source>
        <dbReference type="Proteomes" id="UP001600888"/>
    </source>
</evidence>
<proteinExistence type="predicted"/>
<dbReference type="SUPFAM" id="SSF48403">
    <property type="entry name" value="Ankyrin repeat"/>
    <property type="match status" value="1"/>
</dbReference>
<organism evidence="2 3">
    <name type="scientific">Diaporthe vaccinii</name>
    <dbReference type="NCBI Taxonomy" id="105482"/>
    <lineage>
        <taxon>Eukaryota</taxon>
        <taxon>Fungi</taxon>
        <taxon>Dikarya</taxon>
        <taxon>Ascomycota</taxon>
        <taxon>Pezizomycotina</taxon>
        <taxon>Sordariomycetes</taxon>
        <taxon>Sordariomycetidae</taxon>
        <taxon>Diaporthales</taxon>
        <taxon>Diaporthaceae</taxon>
        <taxon>Diaporthe</taxon>
        <taxon>Diaporthe eres species complex</taxon>
    </lineage>
</organism>
<protein>
    <recommendedName>
        <fullName evidence="4">Fungal N-terminal domain-containing protein</fullName>
    </recommendedName>
</protein>
<accession>A0ABR4EPM7</accession>
<dbReference type="InterPro" id="IPR036770">
    <property type="entry name" value="Ankyrin_rpt-contain_sf"/>
</dbReference>
<evidence type="ECO:0000313" key="2">
    <source>
        <dbReference type="EMBL" id="KAL2284391.1"/>
    </source>
</evidence>
<dbReference type="EMBL" id="JBAWTH010000037">
    <property type="protein sequence ID" value="KAL2284391.1"/>
    <property type="molecule type" value="Genomic_DNA"/>
</dbReference>
<sequence>MHDSSPHPMAGASCVSHTASLPSRAFEIRFSAFLPHLSTSSITVRPFFNTFVPSLVHNEANMAEILGAVASGLAVAEVGLKVGGTVSKLKKLWQEVHDVPATIQYLMRQIEMMDPILSDHETNLDIQTTALPRQLLTCNGAPATQSTTYCREALNDLQRLAEDLDVALESEKRSRRTFARTRVVLKKETIKEFQYRLERAIRLLQWTQVNYLAANATITGNMVTDMWTMVTNTQAQQQVILQQLGNSNRSSSSGRPPLPVVTQHIGKSRGHNLNKRKRVHNSVYVPWLQPSIFGAIIVRKSEADSGDGKYYAARIQLPKWLSQKVWNINITRACSGWQGTLSTWNIVPRDSPGMICVRKGDLDGLIDLFDRGLASPQDCNDHGDTIFNGACVRSHTHIVNYFIDMNLDIMSTTAMGIATVFDVFEGTMPINVIRKLSSRGFFNSLANATEDFELYNETVEWNGSHIFSACCLVWASRRQELFELCLRAYFPIWLHC</sequence>
<gene>
    <name evidence="2" type="ORF">FJTKL_09086</name>
</gene>
<evidence type="ECO:0008006" key="4">
    <source>
        <dbReference type="Google" id="ProtNLM"/>
    </source>
</evidence>
<dbReference type="Proteomes" id="UP001600888">
    <property type="component" value="Unassembled WGS sequence"/>
</dbReference>
<keyword evidence="3" id="KW-1185">Reference proteome</keyword>
<feature type="compositionally biased region" description="Low complexity" evidence="1">
    <location>
        <begin position="246"/>
        <end position="255"/>
    </location>
</feature>
<name>A0ABR4EPM7_9PEZI</name>
<evidence type="ECO:0000256" key="1">
    <source>
        <dbReference type="SAM" id="MobiDB-lite"/>
    </source>
</evidence>
<feature type="region of interest" description="Disordered" evidence="1">
    <location>
        <begin position="246"/>
        <end position="272"/>
    </location>
</feature>
<reference evidence="2 3" key="1">
    <citation type="submission" date="2024-03" db="EMBL/GenBank/DDBJ databases">
        <title>A high-quality draft genome sequence of Diaporthe vaccinii, a causative agent of upright dieback and viscid rot disease in cranberry plants.</title>
        <authorList>
            <person name="Sarrasin M."/>
            <person name="Lang B.F."/>
            <person name="Burger G."/>
        </authorList>
    </citation>
    <scope>NUCLEOTIDE SEQUENCE [LARGE SCALE GENOMIC DNA]</scope>
    <source>
        <strain evidence="2 3">IS7</strain>
    </source>
</reference>